<evidence type="ECO:0000313" key="2">
    <source>
        <dbReference type="EMBL" id="TPW31496.1"/>
    </source>
</evidence>
<dbReference type="PROSITE" id="PS51729">
    <property type="entry name" value="GNAT_YJDJ"/>
    <property type="match status" value="1"/>
</dbReference>
<evidence type="ECO:0000259" key="1">
    <source>
        <dbReference type="PROSITE" id="PS51729"/>
    </source>
</evidence>
<feature type="domain" description="N-acetyltransferase" evidence="1">
    <location>
        <begin position="6"/>
        <end position="92"/>
    </location>
</feature>
<keyword evidence="2" id="KW-0808">Transferase</keyword>
<sequence length="100" mass="10773">MEFSEEKSAAGGRYVTVVDGHEAEMHYSRASEKLIIIDHTGVPDALRGLGVGVALAEHAVAEARAGGWKIFPLCPFFKAQSLKHAEWDDVISGGPVRKQA</sequence>
<organism evidence="2 3">
    <name type="scientific">Martelella alba</name>
    <dbReference type="NCBI Taxonomy" id="2590451"/>
    <lineage>
        <taxon>Bacteria</taxon>
        <taxon>Pseudomonadati</taxon>
        <taxon>Pseudomonadota</taxon>
        <taxon>Alphaproteobacteria</taxon>
        <taxon>Hyphomicrobiales</taxon>
        <taxon>Aurantimonadaceae</taxon>
        <taxon>Martelella</taxon>
    </lineage>
</organism>
<reference evidence="2 3" key="1">
    <citation type="submission" date="2019-06" db="EMBL/GenBank/DDBJ databases">
        <authorList>
            <person name="Li M."/>
        </authorList>
    </citation>
    <scope>NUCLEOTIDE SEQUENCE [LARGE SCALE GENOMIC DNA]</scope>
    <source>
        <strain evidence="2 3">BGMRC2036</strain>
    </source>
</reference>
<name>A0A506UDL5_9HYPH</name>
<gene>
    <name evidence="2" type="ORF">FJU08_06985</name>
</gene>
<protein>
    <submittedName>
        <fullName evidence="2">N-acetyltransferase</fullName>
    </submittedName>
</protein>
<dbReference type="Pfam" id="PF14542">
    <property type="entry name" value="Acetyltransf_CG"/>
    <property type="match status" value="1"/>
</dbReference>
<dbReference type="InterPro" id="IPR045057">
    <property type="entry name" value="Gcn5-rel_NAT"/>
</dbReference>
<dbReference type="AlphaFoldDB" id="A0A506UDL5"/>
<keyword evidence="3" id="KW-1185">Reference proteome</keyword>
<dbReference type="RefSeq" id="WP_141148266.1">
    <property type="nucleotide sequence ID" value="NZ_VHLG01000003.1"/>
</dbReference>
<dbReference type="GO" id="GO:0016740">
    <property type="term" value="F:transferase activity"/>
    <property type="evidence" value="ECO:0007669"/>
    <property type="project" value="UniProtKB-KW"/>
</dbReference>
<dbReference type="PANTHER" id="PTHR31435">
    <property type="entry name" value="PROTEIN NATD1"/>
    <property type="match status" value="1"/>
</dbReference>
<dbReference type="SUPFAM" id="SSF55729">
    <property type="entry name" value="Acyl-CoA N-acyltransferases (Nat)"/>
    <property type="match status" value="1"/>
</dbReference>
<dbReference type="Proteomes" id="UP000318801">
    <property type="component" value="Unassembled WGS sequence"/>
</dbReference>
<dbReference type="EMBL" id="VHLG01000003">
    <property type="protein sequence ID" value="TPW31496.1"/>
    <property type="molecule type" value="Genomic_DNA"/>
</dbReference>
<dbReference type="InterPro" id="IPR016181">
    <property type="entry name" value="Acyl_CoA_acyltransferase"/>
</dbReference>
<proteinExistence type="predicted"/>
<dbReference type="Gene3D" id="3.40.630.30">
    <property type="match status" value="1"/>
</dbReference>
<dbReference type="InterPro" id="IPR031165">
    <property type="entry name" value="GNAT_YJDJ"/>
</dbReference>
<dbReference type="OrthoDB" id="9800945at2"/>
<dbReference type="PANTHER" id="PTHR31435:SF10">
    <property type="entry name" value="BSR4717 PROTEIN"/>
    <property type="match status" value="1"/>
</dbReference>
<accession>A0A506UDL5</accession>
<evidence type="ECO:0000313" key="3">
    <source>
        <dbReference type="Proteomes" id="UP000318801"/>
    </source>
</evidence>
<comment type="caution">
    <text evidence="2">The sequence shown here is derived from an EMBL/GenBank/DDBJ whole genome shotgun (WGS) entry which is preliminary data.</text>
</comment>